<reference evidence="1 2" key="1">
    <citation type="submission" date="2020-01" db="EMBL/GenBank/DDBJ databases">
        <title>Complete and circular genome sequences of six lactobacillus isolates from horses.</title>
        <authorList>
            <person name="Hassan H.M."/>
        </authorList>
    </citation>
    <scope>NUCLEOTIDE SEQUENCE [LARGE SCALE GENOMIC DNA]</scope>
    <source>
        <strain evidence="1 2">1A</strain>
    </source>
</reference>
<gene>
    <name evidence="1" type="ORF">GTO87_02675</name>
</gene>
<evidence type="ECO:0000313" key="2">
    <source>
        <dbReference type="Proteomes" id="UP000510886"/>
    </source>
</evidence>
<dbReference type="EMBL" id="CP047418">
    <property type="protein sequence ID" value="QLL77597.1"/>
    <property type="molecule type" value="Genomic_DNA"/>
</dbReference>
<organism evidence="1 2">
    <name type="scientific">Ligilactobacillus saerimneri</name>
    <dbReference type="NCBI Taxonomy" id="228229"/>
    <lineage>
        <taxon>Bacteria</taxon>
        <taxon>Bacillati</taxon>
        <taxon>Bacillota</taxon>
        <taxon>Bacilli</taxon>
        <taxon>Lactobacillales</taxon>
        <taxon>Lactobacillaceae</taxon>
        <taxon>Ligilactobacillus</taxon>
    </lineage>
</organism>
<sequence length="430" mass="48731">MISLIELAKAGTIEKTGAKPKLPIRIDGVSSATLDVYKIPLEYLYYNDRNGRIATGISQYNEELRPANDREDPAYNDFVASLLKKDNAPVLKRTKKSIATAGQQVYGYVQDDGRIVDGNRRYTALRELCQETGQTTYFEAVVLPFSYNNSAERAKIKKLELAIQMGIEERQDYDPVDLAVDIYQTTSGSDPIMTLADYAAGANMKLKKATEYYHGAFYMREFLKFIGTAPQNFQLIKENKIWALFLELSKSLAKSFADDAESQVRKNQTMESYFGFILHQIHVGVTGNSARNHARDFMRCIVATENNEKFNDAVFDVVEDLADSLQESSIDTTADLMKGLNEENDLITEFGDVYDTYLRDAKNGESVEKFINSVKKSVQEFQRIKNDGGLAGKLRFTDFSNAQLQELQTYMRDLNQVSKELFKQYGNEVH</sequence>
<dbReference type="Proteomes" id="UP000510886">
    <property type="component" value="Chromosome"/>
</dbReference>
<accession>A0A7H9EJS9</accession>
<dbReference type="AlphaFoldDB" id="A0A7H9EJS9"/>
<dbReference type="KEGG" id="lsw:GTO87_02675"/>
<proteinExistence type="predicted"/>
<name>A0A7H9EJS9_9LACO</name>
<protein>
    <submittedName>
        <fullName evidence="1">Uncharacterized protein</fullName>
    </submittedName>
</protein>
<evidence type="ECO:0000313" key="1">
    <source>
        <dbReference type="EMBL" id="QLL77597.1"/>
    </source>
</evidence>
<dbReference type="RefSeq" id="WP_180849415.1">
    <property type="nucleotide sequence ID" value="NZ_CP047418.1"/>
</dbReference>